<proteinExistence type="predicted"/>
<dbReference type="AlphaFoldDB" id="A0AAV4SW84"/>
<sequence length="161" mass="18486">MELLTARTGLREGEPGPAYQLLNKYARRARAPVGLFLFPPLFQRAFLQKGRWTAINRRCATGYCMGSSSFNVAPARAKVPALHWPRHRHLHLSWLPWLFFFFETESKASDVVNLIAAAEKHFCFLANCTCNHELIPCKKILMEQICLILFLFMSFKNGGKR</sequence>
<organism evidence="1 2">
    <name type="scientific">Caerostris extrusa</name>
    <name type="common">Bark spider</name>
    <name type="synonym">Caerostris bankana</name>
    <dbReference type="NCBI Taxonomy" id="172846"/>
    <lineage>
        <taxon>Eukaryota</taxon>
        <taxon>Metazoa</taxon>
        <taxon>Ecdysozoa</taxon>
        <taxon>Arthropoda</taxon>
        <taxon>Chelicerata</taxon>
        <taxon>Arachnida</taxon>
        <taxon>Araneae</taxon>
        <taxon>Araneomorphae</taxon>
        <taxon>Entelegynae</taxon>
        <taxon>Araneoidea</taxon>
        <taxon>Araneidae</taxon>
        <taxon>Caerostris</taxon>
    </lineage>
</organism>
<evidence type="ECO:0000313" key="2">
    <source>
        <dbReference type="Proteomes" id="UP001054945"/>
    </source>
</evidence>
<reference evidence="1 2" key="1">
    <citation type="submission" date="2021-06" db="EMBL/GenBank/DDBJ databases">
        <title>Caerostris extrusa draft genome.</title>
        <authorList>
            <person name="Kono N."/>
            <person name="Arakawa K."/>
        </authorList>
    </citation>
    <scope>NUCLEOTIDE SEQUENCE [LARGE SCALE GENOMIC DNA]</scope>
</reference>
<dbReference type="EMBL" id="BPLR01010083">
    <property type="protein sequence ID" value="GIY36740.1"/>
    <property type="molecule type" value="Genomic_DNA"/>
</dbReference>
<protein>
    <submittedName>
        <fullName evidence="1">Uncharacterized protein</fullName>
    </submittedName>
</protein>
<keyword evidence="2" id="KW-1185">Reference proteome</keyword>
<dbReference type="Proteomes" id="UP001054945">
    <property type="component" value="Unassembled WGS sequence"/>
</dbReference>
<evidence type="ECO:0000313" key="1">
    <source>
        <dbReference type="EMBL" id="GIY36740.1"/>
    </source>
</evidence>
<comment type="caution">
    <text evidence="1">The sequence shown here is derived from an EMBL/GenBank/DDBJ whole genome shotgun (WGS) entry which is preliminary data.</text>
</comment>
<accession>A0AAV4SW84</accession>
<name>A0AAV4SW84_CAEEX</name>
<gene>
    <name evidence="1" type="ORF">CEXT_532281</name>
</gene>